<organism evidence="2 3">
    <name type="scientific">Mycolicibacter senuensis</name>
    <dbReference type="NCBI Taxonomy" id="386913"/>
    <lineage>
        <taxon>Bacteria</taxon>
        <taxon>Bacillati</taxon>
        <taxon>Actinomycetota</taxon>
        <taxon>Actinomycetes</taxon>
        <taxon>Mycobacteriales</taxon>
        <taxon>Mycobacteriaceae</taxon>
        <taxon>Mycolicibacter</taxon>
    </lineage>
</organism>
<dbReference type="Gene3D" id="1.20.120.520">
    <property type="entry name" value="nmb1532 protein domain like"/>
    <property type="match status" value="1"/>
</dbReference>
<evidence type="ECO:0000313" key="2">
    <source>
        <dbReference type="EMBL" id="GFG69375.1"/>
    </source>
</evidence>
<dbReference type="OrthoDB" id="3830515at2"/>
<protein>
    <submittedName>
        <fullName evidence="2">Hemerythrin</fullName>
    </submittedName>
</protein>
<evidence type="ECO:0000259" key="1">
    <source>
        <dbReference type="Pfam" id="PF01814"/>
    </source>
</evidence>
<proteinExistence type="predicted"/>
<dbReference type="EMBL" id="BLKV01000001">
    <property type="protein sequence ID" value="GFG69375.1"/>
    <property type="molecule type" value="Genomic_DNA"/>
</dbReference>
<dbReference type="RefSeq" id="WP_085084436.1">
    <property type="nucleotide sequence ID" value="NZ_BLKV01000001.1"/>
</dbReference>
<sequence>MPPEESRVAVSAALEREHQQIDAGLEAFLIDLRGGRVDAAGLSTALEGLRKHIYLEERILFPPIRQAGMAMPVAVMMTEHAEIWRTMDALVGLLPDGDTAALTAVSRLLLDQLAVHNSKEEQVIYRAADTGLEPEQAAAVTEFIETGLLPDSWECLEAG</sequence>
<reference evidence="2 3" key="1">
    <citation type="journal article" date="2019" name="Emerg. Microbes Infect.">
        <title>Comprehensive subspecies identification of 175 nontuberculous mycobacteria species based on 7547 genomic profiles.</title>
        <authorList>
            <person name="Matsumoto Y."/>
            <person name="Kinjo T."/>
            <person name="Motooka D."/>
            <person name="Nabeya D."/>
            <person name="Jung N."/>
            <person name="Uechi K."/>
            <person name="Horii T."/>
            <person name="Iida T."/>
            <person name="Fujita J."/>
            <person name="Nakamura S."/>
        </authorList>
    </citation>
    <scope>NUCLEOTIDE SEQUENCE [LARGE SCALE GENOMIC DNA]</scope>
    <source>
        <strain evidence="2 3">JCM 16017</strain>
    </source>
</reference>
<dbReference type="AlphaFoldDB" id="A0A7I9XHD5"/>
<keyword evidence="3" id="KW-1185">Reference proteome</keyword>
<dbReference type="Pfam" id="PF01814">
    <property type="entry name" value="Hemerythrin"/>
    <property type="match status" value="1"/>
</dbReference>
<evidence type="ECO:0000313" key="3">
    <source>
        <dbReference type="Proteomes" id="UP000465263"/>
    </source>
</evidence>
<dbReference type="Proteomes" id="UP000465263">
    <property type="component" value="Unassembled WGS sequence"/>
</dbReference>
<comment type="caution">
    <text evidence="2">The sequence shown here is derived from an EMBL/GenBank/DDBJ whole genome shotgun (WGS) entry which is preliminary data.</text>
</comment>
<feature type="domain" description="Hemerythrin-like" evidence="1">
    <location>
        <begin position="12"/>
        <end position="127"/>
    </location>
</feature>
<name>A0A7I9XHD5_9MYCO</name>
<gene>
    <name evidence="2" type="ORF">MSEN_10950</name>
</gene>
<accession>A0A7I9XHD5</accession>
<dbReference type="InterPro" id="IPR012312">
    <property type="entry name" value="Hemerythrin-like"/>
</dbReference>